<dbReference type="InterPro" id="IPR006076">
    <property type="entry name" value="FAD-dep_OxRdtase"/>
</dbReference>
<evidence type="ECO:0000256" key="1">
    <source>
        <dbReference type="ARBA" id="ARBA00023002"/>
    </source>
</evidence>
<dbReference type="GeneID" id="75185698"/>
<dbReference type="SUPFAM" id="SSF51905">
    <property type="entry name" value="FAD/NAD(P)-binding domain"/>
    <property type="match status" value="1"/>
</dbReference>
<dbReference type="PANTHER" id="PTHR13847:SF289">
    <property type="entry name" value="GLYCINE OXIDASE"/>
    <property type="match status" value="1"/>
</dbReference>
<dbReference type="InterPro" id="IPR036188">
    <property type="entry name" value="FAD/NAD-bd_sf"/>
</dbReference>
<dbReference type="AlphaFoldDB" id="A0A8H1QTA1"/>
<dbReference type="RefSeq" id="WP_016466961.1">
    <property type="nucleotide sequence ID" value="NZ_CP103060.1"/>
</dbReference>
<dbReference type="Pfam" id="PF01266">
    <property type="entry name" value="DAO"/>
    <property type="match status" value="1"/>
</dbReference>
<evidence type="ECO:0000313" key="4">
    <source>
        <dbReference type="Proteomes" id="UP000298111"/>
    </source>
</evidence>
<evidence type="ECO:0000259" key="2">
    <source>
        <dbReference type="Pfam" id="PF01266"/>
    </source>
</evidence>
<dbReference type="Gene3D" id="3.30.9.10">
    <property type="entry name" value="D-Amino Acid Oxidase, subunit A, domain 2"/>
    <property type="match status" value="1"/>
</dbReference>
<accession>A0A8H1QTA1</accession>
<dbReference type="EMBL" id="RCIY01000029">
    <property type="protein sequence ID" value="TGG87151.1"/>
    <property type="molecule type" value="Genomic_DNA"/>
</dbReference>
<proteinExistence type="predicted"/>
<dbReference type="PANTHER" id="PTHR13847">
    <property type="entry name" value="SARCOSINE DEHYDROGENASE-RELATED"/>
    <property type="match status" value="1"/>
</dbReference>
<reference evidence="3 4" key="1">
    <citation type="submission" date="2018-10" db="EMBL/GenBank/DDBJ databases">
        <title>Isolation of pseudouridimycin from Streptomyces albus DSM 40763.</title>
        <authorList>
            <person name="Rosenqvist P."/>
            <person name="Metsae-Ketelae M."/>
            <person name="Virta P."/>
        </authorList>
    </citation>
    <scope>NUCLEOTIDE SEQUENCE [LARGE SCALE GENOMIC DNA]</scope>
    <source>
        <strain evidence="3 4">DSM 40763</strain>
    </source>
</reference>
<organism evidence="3 4">
    <name type="scientific">Streptomyces albus</name>
    <dbReference type="NCBI Taxonomy" id="1888"/>
    <lineage>
        <taxon>Bacteria</taxon>
        <taxon>Bacillati</taxon>
        <taxon>Actinomycetota</taxon>
        <taxon>Actinomycetes</taxon>
        <taxon>Kitasatosporales</taxon>
        <taxon>Streptomycetaceae</taxon>
        <taxon>Streptomyces</taxon>
    </lineage>
</organism>
<dbReference type="Proteomes" id="UP000298111">
    <property type="component" value="Unassembled WGS sequence"/>
</dbReference>
<feature type="domain" description="FAD dependent oxidoreductase" evidence="2">
    <location>
        <begin position="2"/>
        <end position="347"/>
    </location>
</feature>
<evidence type="ECO:0000313" key="3">
    <source>
        <dbReference type="EMBL" id="TGG87151.1"/>
    </source>
</evidence>
<dbReference type="PRINTS" id="PR00419">
    <property type="entry name" value="ADXRDTASE"/>
</dbReference>
<protein>
    <submittedName>
        <fullName evidence="3">FAD-binding oxidoreductase</fullName>
    </submittedName>
</protein>
<name>A0A8H1QTA1_9ACTN</name>
<keyword evidence="1" id="KW-0560">Oxidoreductase</keyword>
<dbReference type="GO" id="GO:0016491">
    <property type="term" value="F:oxidoreductase activity"/>
    <property type="evidence" value="ECO:0007669"/>
    <property type="project" value="UniProtKB-KW"/>
</dbReference>
<dbReference type="Gene3D" id="3.50.50.60">
    <property type="entry name" value="FAD/NAD(P)-binding domain"/>
    <property type="match status" value="1"/>
</dbReference>
<sequence>MRVAVVGLGVVGASAARALARAGAEVTVFERAAPAAGTTGTSFAWINSHQKNPLPYHELNVAGMAEHGALQEDGGQWFFRTGNLEWAVGAGRSRLVEAVAELRRRGYPVEWITAGQARRLVPDLRVPDEVTDIAWYPEEGYVLPAALLARLWGEARDHGASLRCPEEVVDLAAGPKRAELRLASGARETYDVVVLAAGRWSEQLAARCGVTLPMADPEAAGSATVGFLGYTAPLATRLDRVLTTPTLNVRPEGGGRLVVQGLDLDADADPATVPGTTGRHARELISRLRGLLAGTEGARLDSLRVGQRAMPADGLTVAGFGAAGSVYTIATHSGITLGPLLGRLAAEEIVRGKESALLAAFRPDRFTGVDKSDLAPLTPARFAGQQ</sequence>
<gene>
    <name evidence="3" type="ORF">D8771_05240</name>
</gene>
<dbReference type="GO" id="GO:0005737">
    <property type="term" value="C:cytoplasm"/>
    <property type="evidence" value="ECO:0007669"/>
    <property type="project" value="TreeGrafter"/>
</dbReference>
<comment type="caution">
    <text evidence="3">The sequence shown here is derived from an EMBL/GenBank/DDBJ whole genome shotgun (WGS) entry which is preliminary data.</text>
</comment>